<dbReference type="GO" id="GO:0006364">
    <property type="term" value="P:rRNA processing"/>
    <property type="evidence" value="ECO:0007669"/>
    <property type="project" value="UniProtKB-UniRule"/>
</dbReference>
<comment type="caution">
    <text evidence="8">The sequence shown here is derived from an EMBL/GenBank/DDBJ whole genome shotgun (WGS) entry which is preliminary data.</text>
</comment>
<evidence type="ECO:0000313" key="9">
    <source>
        <dbReference type="Proteomes" id="UP000283387"/>
    </source>
</evidence>
<dbReference type="InterPro" id="IPR011033">
    <property type="entry name" value="PRC_barrel-like_sf"/>
</dbReference>
<feature type="domain" description="RimM N-terminal" evidence="6">
    <location>
        <begin position="12"/>
        <end position="95"/>
    </location>
</feature>
<dbReference type="InterPro" id="IPR036976">
    <property type="entry name" value="RimM_N_sf"/>
</dbReference>
<protein>
    <recommendedName>
        <fullName evidence="5">Ribosome maturation factor RimM</fullName>
    </recommendedName>
</protein>
<dbReference type="Gene3D" id="2.30.30.240">
    <property type="entry name" value="PRC-barrel domain"/>
    <property type="match status" value="1"/>
</dbReference>
<dbReference type="HAMAP" id="MF_00014">
    <property type="entry name" value="Ribosome_mat_RimM"/>
    <property type="match status" value="1"/>
</dbReference>
<evidence type="ECO:0000256" key="1">
    <source>
        <dbReference type="ARBA" id="ARBA00022490"/>
    </source>
</evidence>
<organism evidence="8 9">
    <name type="scientific">Mangrovibacterium diazotrophicum</name>
    <dbReference type="NCBI Taxonomy" id="1261403"/>
    <lineage>
        <taxon>Bacteria</taxon>
        <taxon>Pseudomonadati</taxon>
        <taxon>Bacteroidota</taxon>
        <taxon>Bacteroidia</taxon>
        <taxon>Marinilabiliales</taxon>
        <taxon>Prolixibacteraceae</taxon>
        <taxon>Mangrovibacterium</taxon>
    </lineage>
</organism>
<comment type="domain">
    <text evidence="5">The PRC barrel domain binds ribosomal protein uS19.</text>
</comment>
<dbReference type="SUPFAM" id="SSF50346">
    <property type="entry name" value="PRC-barrel domain"/>
    <property type="match status" value="1"/>
</dbReference>
<dbReference type="OrthoDB" id="9810331at2"/>
<dbReference type="AlphaFoldDB" id="A0A419WAN6"/>
<dbReference type="NCBIfam" id="TIGR02273">
    <property type="entry name" value="16S_RimM"/>
    <property type="match status" value="1"/>
</dbReference>
<sequence>METIPKAKCLKIGYLQKPHGIKGEVVLQFEPEYEASLDEMPMLFLEIDGLLVPFFMQEEGLRFRSSETALVHFDWIDDEEQARKICGSSVYILEDDWINESEELSLHMLVGYTLFDTEKGKIGPITQVDDYAGNLILTVTYNQQEILVPFNEDFLTRFDEDAREMELQCPEGIFDL</sequence>
<dbReference type="PANTHER" id="PTHR33692">
    <property type="entry name" value="RIBOSOME MATURATION FACTOR RIMM"/>
    <property type="match status" value="1"/>
</dbReference>
<keyword evidence="3 5" id="KW-0698">rRNA processing</keyword>
<evidence type="ECO:0000259" key="6">
    <source>
        <dbReference type="Pfam" id="PF01782"/>
    </source>
</evidence>
<dbReference type="Pfam" id="PF24986">
    <property type="entry name" value="PRC_RimM"/>
    <property type="match status" value="1"/>
</dbReference>
<dbReference type="PANTHER" id="PTHR33692:SF1">
    <property type="entry name" value="RIBOSOME MATURATION FACTOR RIMM"/>
    <property type="match status" value="1"/>
</dbReference>
<dbReference type="InterPro" id="IPR009000">
    <property type="entry name" value="Transl_B-barrel_sf"/>
</dbReference>
<keyword evidence="2 5" id="KW-0690">Ribosome biogenesis</keyword>
<dbReference type="GO" id="GO:0042274">
    <property type="term" value="P:ribosomal small subunit biogenesis"/>
    <property type="evidence" value="ECO:0007669"/>
    <property type="project" value="UniProtKB-UniRule"/>
</dbReference>
<evidence type="ECO:0000256" key="5">
    <source>
        <dbReference type="HAMAP-Rule" id="MF_00014"/>
    </source>
</evidence>
<comment type="subcellular location">
    <subcellularLocation>
        <location evidence="5">Cytoplasm</location>
    </subcellularLocation>
</comment>
<dbReference type="GO" id="GO:0005737">
    <property type="term" value="C:cytoplasm"/>
    <property type="evidence" value="ECO:0007669"/>
    <property type="project" value="UniProtKB-SubCell"/>
</dbReference>
<name>A0A419WAN6_9BACT</name>
<gene>
    <name evidence="5" type="primary">rimM</name>
    <name evidence="8" type="ORF">BC643_2890</name>
</gene>
<dbReference type="Gene3D" id="2.40.30.60">
    <property type="entry name" value="RimM"/>
    <property type="match status" value="1"/>
</dbReference>
<dbReference type="Pfam" id="PF01782">
    <property type="entry name" value="RimM"/>
    <property type="match status" value="1"/>
</dbReference>
<feature type="domain" description="Ribosome maturation factor RimM PRC barrel" evidence="7">
    <location>
        <begin position="107"/>
        <end position="173"/>
    </location>
</feature>
<dbReference type="Proteomes" id="UP000283387">
    <property type="component" value="Unassembled WGS sequence"/>
</dbReference>
<evidence type="ECO:0000256" key="2">
    <source>
        <dbReference type="ARBA" id="ARBA00022517"/>
    </source>
</evidence>
<dbReference type="InterPro" id="IPR011961">
    <property type="entry name" value="RimM"/>
</dbReference>
<proteinExistence type="inferred from homology"/>
<dbReference type="EMBL" id="RAPN01000001">
    <property type="protein sequence ID" value="RKD92517.1"/>
    <property type="molecule type" value="Genomic_DNA"/>
</dbReference>
<evidence type="ECO:0000256" key="3">
    <source>
        <dbReference type="ARBA" id="ARBA00022552"/>
    </source>
</evidence>
<accession>A0A419WAN6</accession>
<dbReference type="GO" id="GO:0043022">
    <property type="term" value="F:ribosome binding"/>
    <property type="evidence" value="ECO:0007669"/>
    <property type="project" value="InterPro"/>
</dbReference>
<dbReference type="InterPro" id="IPR002676">
    <property type="entry name" value="RimM_N"/>
</dbReference>
<keyword evidence="9" id="KW-1185">Reference proteome</keyword>
<dbReference type="GO" id="GO:0005840">
    <property type="term" value="C:ribosome"/>
    <property type="evidence" value="ECO:0007669"/>
    <property type="project" value="InterPro"/>
</dbReference>
<comment type="subunit">
    <text evidence="5">Binds ribosomal protein uS19.</text>
</comment>
<keyword evidence="1 5" id="KW-0963">Cytoplasm</keyword>
<comment type="similarity">
    <text evidence="5">Belongs to the RimM family.</text>
</comment>
<keyword evidence="4 5" id="KW-0143">Chaperone</keyword>
<evidence type="ECO:0000313" key="8">
    <source>
        <dbReference type="EMBL" id="RKD92517.1"/>
    </source>
</evidence>
<comment type="function">
    <text evidence="5">An accessory protein needed during the final step in the assembly of 30S ribosomal subunit, possibly for assembly of the head region. Essential for efficient processing of 16S rRNA. May be needed both before and after RbfA during the maturation of 16S rRNA. It has affinity for free ribosomal 30S subunits but not for 70S ribosomes.</text>
</comment>
<dbReference type="InterPro" id="IPR056792">
    <property type="entry name" value="PRC_RimM"/>
</dbReference>
<dbReference type="SUPFAM" id="SSF50447">
    <property type="entry name" value="Translation proteins"/>
    <property type="match status" value="1"/>
</dbReference>
<evidence type="ECO:0000256" key="4">
    <source>
        <dbReference type="ARBA" id="ARBA00023186"/>
    </source>
</evidence>
<dbReference type="RefSeq" id="WP_120273716.1">
    <property type="nucleotide sequence ID" value="NZ_RAPN01000001.1"/>
</dbReference>
<reference evidence="8 9" key="1">
    <citation type="submission" date="2018-09" db="EMBL/GenBank/DDBJ databases">
        <title>Genomic Encyclopedia of Archaeal and Bacterial Type Strains, Phase II (KMG-II): from individual species to whole genera.</title>
        <authorList>
            <person name="Goeker M."/>
        </authorList>
    </citation>
    <scope>NUCLEOTIDE SEQUENCE [LARGE SCALE GENOMIC DNA]</scope>
    <source>
        <strain evidence="8 9">DSM 27148</strain>
    </source>
</reference>
<evidence type="ECO:0000259" key="7">
    <source>
        <dbReference type="Pfam" id="PF24986"/>
    </source>
</evidence>